<dbReference type="EMBL" id="CAJZBQ010000029">
    <property type="protein sequence ID" value="CAG9321754.1"/>
    <property type="molecule type" value="Genomic_DNA"/>
</dbReference>
<protein>
    <submittedName>
        <fullName evidence="2">Uncharacterized protein</fullName>
    </submittedName>
</protein>
<evidence type="ECO:0000313" key="3">
    <source>
        <dbReference type="Proteomes" id="UP001162131"/>
    </source>
</evidence>
<feature type="compositionally biased region" description="Polar residues" evidence="1">
    <location>
        <begin position="1"/>
        <end position="17"/>
    </location>
</feature>
<dbReference type="Proteomes" id="UP001162131">
    <property type="component" value="Unassembled WGS sequence"/>
</dbReference>
<dbReference type="InterPro" id="IPR011989">
    <property type="entry name" value="ARM-like"/>
</dbReference>
<dbReference type="AlphaFoldDB" id="A0AAU9J7J2"/>
<organism evidence="2 3">
    <name type="scientific">Blepharisma stoltei</name>
    <dbReference type="NCBI Taxonomy" id="1481888"/>
    <lineage>
        <taxon>Eukaryota</taxon>
        <taxon>Sar</taxon>
        <taxon>Alveolata</taxon>
        <taxon>Ciliophora</taxon>
        <taxon>Postciliodesmatophora</taxon>
        <taxon>Heterotrichea</taxon>
        <taxon>Heterotrichida</taxon>
        <taxon>Blepharismidae</taxon>
        <taxon>Blepharisma</taxon>
    </lineage>
</organism>
<proteinExistence type="predicted"/>
<evidence type="ECO:0000313" key="2">
    <source>
        <dbReference type="EMBL" id="CAG9321754.1"/>
    </source>
</evidence>
<dbReference type="Gene3D" id="1.25.10.10">
    <property type="entry name" value="Leucine-rich Repeat Variant"/>
    <property type="match status" value="1"/>
</dbReference>
<keyword evidence="3" id="KW-1185">Reference proteome</keyword>
<dbReference type="InterPro" id="IPR016024">
    <property type="entry name" value="ARM-type_fold"/>
</dbReference>
<feature type="region of interest" description="Disordered" evidence="1">
    <location>
        <begin position="1"/>
        <end position="20"/>
    </location>
</feature>
<reference evidence="2" key="1">
    <citation type="submission" date="2021-09" db="EMBL/GenBank/DDBJ databases">
        <authorList>
            <consortium name="AG Swart"/>
            <person name="Singh M."/>
            <person name="Singh A."/>
            <person name="Seah K."/>
            <person name="Emmerich C."/>
        </authorList>
    </citation>
    <scope>NUCLEOTIDE SEQUENCE</scope>
    <source>
        <strain evidence="2">ATCC30299</strain>
    </source>
</reference>
<evidence type="ECO:0000256" key="1">
    <source>
        <dbReference type="SAM" id="MobiDB-lite"/>
    </source>
</evidence>
<name>A0AAU9J7J2_9CILI</name>
<dbReference type="SUPFAM" id="SSF48371">
    <property type="entry name" value="ARM repeat"/>
    <property type="match status" value="1"/>
</dbReference>
<gene>
    <name evidence="2" type="ORF">BSTOLATCC_MIC29665</name>
</gene>
<accession>A0AAU9J7J2</accession>
<comment type="caution">
    <text evidence="2">The sequence shown here is derived from an EMBL/GenBank/DDBJ whole genome shotgun (WGS) entry which is preliminary data.</text>
</comment>
<sequence length="301" mass="34143">MGCCQGRSQKPLQSINAPTKKEEPDTIDKAYFSSISSNFQTAAHNYYRNNFRVTSVDSRKVNEELEEFYNARASVDINKLAKLLSSETVFTLDEGVLLHPWAENPRTIGALTAMQIGIFASDNDILKDSKFNEGMLSSRVLELLLNFAASLERYKFEASILTLSYLSKNNPDIAEALIKRNALPIFIRHMRDGKEGLRSTAALCCRNLYVGRQNMQKLFVREGGCSLLVHLLKSDDSSTVFETILNILDLILDNEDTIQLDIKRHLEECHIVKHLQTIIEKSDKYDQNTISEAIKLKNSFE</sequence>